<dbReference type="SMART" id="SM00389">
    <property type="entry name" value="HOX"/>
    <property type="match status" value="4"/>
</dbReference>
<dbReference type="InterPro" id="IPR051968">
    <property type="entry name" value="ZnFinger_Homeobox_TR"/>
</dbReference>
<feature type="DNA-binding region" description="Homeobox" evidence="12">
    <location>
        <begin position="2263"/>
        <end position="2322"/>
    </location>
</feature>
<evidence type="ECO:0000256" key="2">
    <source>
        <dbReference type="ARBA" id="ARBA00022723"/>
    </source>
</evidence>
<evidence type="ECO:0000256" key="12">
    <source>
        <dbReference type="PROSITE-ProRule" id="PRU00108"/>
    </source>
</evidence>
<keyword evidence="4 11" id="KW-0863">Zinc-finger</keyword>
<gene>
    <name evidence="17" type="ORF">A3Q56_02511</name>
</gene>
<accession>A0A177B7R3</accession>
<feature type="domain" description="Homeobox" evidence="15">
    <location>
        <begin position="1619"/>
        <end position="1679"/>
    </location>
</feature>
<feature type="DNA-binding region" description="Homeobox" evidence="12">
    <location>
        <begin position="1621"/>
        <end position="1680"/>
    </location>
</feature>
<dbReference type="PROSITE" id="PS00028">
    <property type="entry name" value="ZINC_FINGER_C2H2_1"/>
    <property type="match status" value="6"/>
</dbReference>
<keyword evidence="3" id="KW-0677">Repeat</keyword>
<evidence type="ECO:0000256" key="7">
    <source>
        <dbReference type="ARBA" id="ARBA00023125"/>
    </source>
</evidence>
<keyword evidence="10 12" id="KW-0539">Nucleus</keyword>
<keyword evidence="7 12" id="KW-0238">DNA-binding</keyword>
<protein>
    <recommendedName>
        <fullName evidence="19">Zinc finger homeobox protein 4</fullName>
    </recommendedName>
</protein>
<dbReference type="GO" id="GO:0000981">
    <property type="term" value="F:DNA-binding transcription factor activity, RNA polymerase II-specific"/>
    <property type="evidence" value="ECO:0007669"/>
    <property type="project" value="InterPro"/>
</dbReference>
<organism evidence="17 18">
    <name type="scientific">Intoshia linei</name>
    <dbReference type="NCBI Taxonomy" id="1819745"/>
    <lineage>
        <taxon>Eukaryota</taxon>
        <taxon>Metazoa</taxon>
        <taxon>Spiralia</taxon>
        <taxon>Lophotrochozoa</taxon>
        <taxon>Mesozoa</taxon>
        <taxon>Orthonectida</taxon>
        <taxon>Rhopaluridae</taxon>
        <taxon>Intoshia</taxon>
    </lineage>
</organism>
<comment type="subcellular location">
    <subcellularLocation>
        <location evidence="1 12 13">Nucleus</location>
    </subcellularLocation>
</comment>
<evidence type="ECO:0008006" key="19">
    <source>
        <dbReference type="Google" id="ProtNLM"/>
    </source>
</evidence>
<sequence>MNSEMPSNYEKCTDLKIKKINLQLDVKQENMQHLNSNGKSQKCNPTDQSINFFPNFSVSSKPSMYNLTPFCMESLNNKQCQNFNDEKQNKNNHSLSTIMGTVNSDFETKLPHYIPFRLTDSDNHTCPNLEKTDLNLTMEKSNVNGVFKNSSDSIKYENCVENKEPKIDISLNPSIMSKLNTRNTSKKLKCPKCNWYYKYQDALEYHMKDKHADSEKKCHYCITNTVHPRLSRGGTYLCGYKPYHCEICNYSTTTKGNLNIHNQSDKHYYTLKELKKSQEIDKTVQQNEITMTNSNVRDGESRDVNDYVSFYNKSENRWECKLCTFTCLNFQDFRLHILSKYQNVMHGAANMAKVEIDEVLPNGNSDQFEMYSKKRESLPYDSLIRKPFKNKNLKGINGLFQENFIITPPNYIYQCMMCAKFTTNSIKEINDHLLAYRFNPKSLEMSTTVTFLDKNYICLLCNYKSTLKANFHLHCDTDKHQHRCSVTKHIMETGLNLTDVLENCNLTQVMSIQCIPCNIVFSTLIILNSHIMSEAHQSTVAIYAYMSNCESIFYNVDSFTLHYCEMMDFIENKPSNFNYQSLCNILLDTSHNIAKLAFTCNVCQFNSKDKKKIINHFTAPPHTKNFLKCINYECDENTKDFIRNHKYERDNLSKLVKPSEFLCPFCSKLCDIINIEKHLHFDHQISDYVIKSIKNLLINGNGNSKEKSNFLIDTKSIISKEFNNTSSDNSNSLQLKHGSNGFNVLFKNHNQENIYNDVSQFSFENLNLLYYEIFDIANGNIEYCLDDKKNNLQFVEILIDENNDTQNNGTCVCRICGLSFKKKLNYFKHIKMHLSMKMEMINNGEVENVKLNRNSETPVKSVFDYLLYCYTFNIISQKQLNEFIFKFCLYYFDIFKIEKFEFDTNKNESVNIPNSISISQIFSSFKNCNTSLYDFNLLNSFNFNLPKYHDESDQNFNVIKQYFDEFLEKKELEEKQEKNNYLLSTCKYKCHRCLVGFYKQSDIENHNKTMNHLTFWTKKCQNVEQMENIMKKLICPICNVHLKDFKMMKIKNCTFSHVLQLHLLSEEHSTKTNNLSKEHLKCIKNNLTLKTDSEFNILTELDVLIQSNSFVCKLCKYESYANYENLKQHYQSHKHLLSLMNLVSTIIHFKDDTTLDSTFVDLLLVENTKDVDITEAAKLVNLIFGLTPKFLEMYKSGRDDDSCMCSMCGLTMDKYDFVDHISSDVHFNYLLKFYIHEEMNFLSVIVLIMFKSLYREKIEKWLNLTEINNFVCNLKRIQVSNEANVKNQCKKMAECETKMKKIQLDEYSLMCTFCFSQFYTHKKLINHLLSCPNMSKNDNLKINAEIPEPKYQAEPKTSIKDDILFNIGLDSVRYTQNCESEHESDQIMYDESLHTTYFKVLEVNQNFGKRKDFSKLDVTYNKTNGNITEKEFIWQCELCQKVFLGFGILKCHLINCHKFDNSVKSMNTIFKHALLHRIKKCNLENDLKNEKKSTCGTMNALRKVRRMVKHKVNDNIDGNALEMKNTNLDNETNLYYKDSISKNLLVNMFDNVVKSSENLLFGQNNALNLSISKNDRVKQNYSYVNNSNILPAVISNIVPNFLPKDLNLNNSILHNESNFIQKRCRTRINEYQLSILRHNFMVSNSPSIEQIERIAARTELPIRVVKHWFRNTLFKERQRNKESPYNFSNPPSTHIDIAQYEKTGKIVEVKNKAESENEIFQQKAMKRVAYSADDMDVKRKRRCLTEDRSPSEPTDDRNNNLESCNSASSESIMQSLDLWDSKIRRANRTRFSDYQINTLKSYFNNNPYPKDENIEELSDRLELMSRVIVVWFQNARQKSRRSSAFKNETNNVPPPFTEESVNLKTEKLESNLSIPSQNAKNYLYSCNKCDLKFTEYHLWCKHFLNCGITNPNQKEDVKSLVKSLDSFENSDDSADVKDYNLPQTNKEELKKVKTEDIKLYSVSNLKNSDKNIPECAENEQISDDDKYSQQNDDKNLNYSYSKRLRTTITSTQLEQLYCEYEKDSNPSRSNIDRISYEIGLKKRVVQVWFQNNRARERKNKKMIKQLICPICKQNFEFETDCYLHLASNHGLTRSDNVDFINNINLKKYFIKKMHNNSDKFGNNFKSNDYSNEITYSPETRNKVKPDVYITTENAPLDLSKGKDTNKKPVIREIDKFADLRNLLDKSANAGNLIKNSSRNIVNHNEYNDTSNLTYENNKIDKTISNFNELKYQIKNDENSYELPSDVLKKDENSSTMEAVDFKAKRFRTHMGNGQIYIMKSIFNIYKTPNAIECIELGNQINLQKRVIQVWFQNARAKSRKCKTNGDRGRSSSWMSNDSTAKEKVEMFYKGFCIDCKTSFNNSCNAISHIFSTQHINSLKFKFCKYESAKNNQTIKKNDNYTTPSTPLKVDNPNIVVRSTQ</sequence>
<dbReference type="Gene3D" id="1.10.10.60">
    <property type="entry name" value="Homeodomain-like"/>
    <property type="match status" value="4"/>
</dbReference>
<dbReference type="OrthoDB" id="6417226at2759"/>
<name>A0A177B7R3_9BILA</name>
<feature type="domain" description="C2H2-type" evidence="16">
    <location>
        <begin position="988"/>
        <end position="1012"/>
    </location>
</feature>
<dbReference type="GO" id="GO:0005634">
    <property type="term" value="C:nucleus"/>
    <property type="evidence" value="ECO:0007669"/>
    <property type="project" value="UniProtKB-SubCell"/>
</dbReference>
<evidence type="ECO:0000256" key="13">
    <source>
        <dbReference type="RuleBase" id="RU000682"/>
    </source>
</evidence>
<feature type="DNA-binding region" description="Homeobox" evidence="12">
    <location>
        <begin position="1784"/>
        <end position="1843"/>
    </location>
</feature>
<evidence type="ECO:0000256" key="11">
    <source>
        <dbReference type="PROSITE-ProRule" id="PRU00042"/>
    </source>
</evidence>
<evidence type="ECO:0000259" key="15">
    <source>
        <dbReference type="PROSITE" id="PS50071"/>
    </source>
</evidence>
<evidence type="ECO:0000256" key="1">
    <source>
        <dbReference type="ARBA" id="ARBA00004123"/>
    </source>
</evidence>
<dbReference type="InterPro" id="IPR017970">
    <property type="entry name" value="Homeobox_CS"/>
</dbReference>
<feature type="domain" description="Homeobox" evidence="15">
    <location>
        <begin position="1999"/>
        <end position="2059"/>
    </location>
</feature>
<evidence type="ECO:0000256" key="9">
    <source>
        <dbReference type="ARBA" id="ARBA00023163"/>
    </source>
</evidence>
<dbReference type="PROSITE" id="PS50157">
    <property type="entry name" value="ZINC_FINGER_C2H2_2"/>
    <property type="match status" value="3"/>
</dbReference>
<proteinExistence type="predicted"/>
<comment type="caution">
    <text evidence="17">The sequence shown here is derived from an EMBL/GenBank/DDBJ whole genome shotgun (WGS) entry which is preliminary data.</text>
</comment>
<keyword evidence="9" id="KW-0804">Transcription</keyword>
<dbReference type="GO" id="GO:0008270">
    <property type="term" value="F:zinc ion binding"/>
    <property type="evidence" value="ECO:0007669"/>
    <property type="project" value="UniProtKB-KW"/>
</dbReference>
<reference evidence="17 18" key="1">
    <citation type="submission" date="2016-04" db="EMBL/GenBank/DDBJ databases">
        <title>The genome of Intoshia linei affirms orthonectids as highly simplified spiralians.</title>
        <authorList>
            <person name="Mikhailov K.V."/>
            <person name="Slusarev G.S."/>
            <person name="Nikitin M.A."/>
            <person name="Logacheva M.D."/>
            <person name="Penin A."/>
            <person name="Aleoshin V."/>
            <person name="Panchin Y.V."/>
        </authorList>
    </citation>
    <scope>NUCLEOTIDE SEQUENCE [LARGE SCALE GENOMIC DNA]</scope>
    <source>
        <strain evidence="17">Intl2013</strain>
        <tissue evidence="17">Whole animal</tissue>
    </source>
</reference>
<dbReference type="PANTHER" id="PTHR45891">
    <property type="entry name" value="ZINC FINGER HOMEOBOX PROTEIN"/>
    <property type="match status" value="1"/>
</dbReference>
<evidence type="ECO:0000256" key="5">
    <source>
        <dbReference type="ARBA" id="ARBA00022833"/>
    </source>
</evidence>
<dbReference type="SMART" id="SM00355">
    <property type="entry name" value="ZnF_C2H2"/>
    <property type="match status" value="16"/>
</dbReference>
<evidence type="ECO:0000256" key="4">
    <source>
        <dbReference type="ARBA" id="ARBA00022771"/>
    </source>
</evidence>
<evidence type="ECO:0000313" key="18">
    <source>
        <dbReference type="Proteomes" id="UP000078046"/>
    </source>
</evidence>
<dbReference type="SUPFAM" id="SSF46689">
    <property type="entry name" value="Homeodomain-like"/>
    <property type="match status" value="4"/>
</dbReference>
<evidence type="ECO:0000256" key="10">
    <source>
        <dbReference type="ARBA" id="ARBA00023242"/>
    </source>
</evidence>
<dbReference type="SMART" id="SM00451">
    <property type="entry name" value="ZnF_U1"/>
    <property type="match status" value="4"/>
</dbReference>
<dbReference type="PANTHER" id="PTHR45891:SF3">
    <property type="entry name" value="ZINC FINGER PROTEIN 2"/>
    <property type="match status" value="1"/>
</dbReference>
<evidence type="ECO:0000256" key="14">
    <source>
        <dbReference type="SAM" id="MobiDB-lite"/>
    </source>
</evidence>
<dbReference type="FunFam" id="3.30.160.60:FF:000081">
    <property type="entry name" value="Zinc finger homeobox protein 4"/>
    <property type="match status" value="1"/>
</dbReference>
<feature type="domain" description="Homeobox" evidence="15">
    <location>
        <begin position="2261"/>
        <end position="2321"/>
    </location>
</feature>
<dbReference type="GO" id="GO:0000978">
    <property type="term" value="F:RNA polymerase II cis-regulatory region sequence-specific DNA binding"/>
    <property type="evidence" value="ECO:0007669"/>
    <property type="project" value="TreeGrafter"/>
</dbReference>
<dbReference type="EMBL" id="LWCA01000237">
    <property type="protein sequence ID" value="OAF69732.1"/>
    <property type="molecule type" value="Genomic_DNA"/>
</dbReference>
<keyword evidence="2" id="KW-0479">Metal-binding</keyword>
<evidence type="ECO:0000256" key="3">
    <source>
        <dbReference type="ARBA" id="ARBA00022737"/>
    </source>
</evidence>
<keyword evidence="6" id="KW-0805">Transcription regulation</keyword>
<dbReference type="Gene3D" id="3.30.160.60">
    <property type="entry name" value="Classic Zinc Finger"/>
    <property type="match status" value="1"/>
</dbReference>
<dbReference type="InterPro" id="IPR013087">
    <property type="entry name" value="Znf_C2H2_type"/>
</dbReference>
<feature type="region of interest" description="Disordered" evidence="14">
    <location>
        <begin position="1741"/>
        <end position="1767"/>
    </location>
</feature>
<keyword evidence="8 12" id="KW-0371">Homeobox</keyword>
<evidence type="ECO:0000256" key="6">
    <source>
        <dbReference type="ARBA" id="ARBA00023015"/>
    </source>
</evidence>
<evidence type="ECO:0000259" key="16">
    <source>
        <dbReference type="PROSITE" id="PS50157"/>
    </source>
</evidence>
<dbReference type="InterPro" id="IPR009057">
    <property type="entry name" value="Homeodomain-like_sf"/>
</dbReference>
<dbReference type="PROSITE" id="PS00027">
    <property type="entry name" value="HOMEOBOX_1"/>
    <property type="match status" value="2"/>
</dbReference>
<dbReference type="Pfam" id="PF00046">
    <property type="entry name" value="Homeodomain"/>
    <property type="match status" value="4"/>
</dbReference>
<feature type="DNA-binding region" description="Homeobox" evidence="12">
    <location>
        <begin position="2001"/>
        <end position="2060"/>
    </location>
</feature>
<keyword evidence="5" id="KW-0862">Zinc</keyword>
<dbReference type="PROSITE" id="PS50071">
    <property type="entry name" value="HOMEOBOX_2"/>
    <property type="match status" value="4"/>
</dbReference>
<dbReference type="CDD" id="cd00086">
    <property type="entry name" value="homeodomain"/>
    <property type="match status" value="4"/>
</dbReference>
<evidence type="ECO:0000256" key="8">
    <source>
        <dbReference type="ARBA" id="ARBA00023155"/>
    </source>
</evidence>
<feature type="domain" description="C2H2-type" evidence="16">
    <location>
        <begin position="188"/>
        <end position="216"/>
    </location>
</feature>
<evidence type="ECO:0000313" key="17">
    <source>
        <dbReference type="EMBL" id="OAF69732.1"/>
    </source>
</evidence>
<feature type="domain" description="Homeobox" evidence="15">
    <location>
        <begin position="1782"/>
        <end position="1842"/>
    </location>
</feature>
<feature type="domain" description="C2H2-type" evidence="16">
    <location>
        <begin position="811"/>
        <end position="838"/>
    </location>
</feature>
<dbReference type="Proteomes" id="UP000078046">
    <property type="component" value="Unassembled WGS sequence"/>
</dbReference>
<keyword evidence="18" id="KW-1185">Reference proteome</keyword>
<dbReference type="InterPro" id="IPR003604">
    <property type="entry name" value="Matrin/U1-like-C_Znf_C2H2"/>
</dbReference>
<feature type="compositionally biased region" description="Basic and acidic residues" evidence="14">
    <location>
        <begin position="1743"/>
        <end position="1759"/>
    </location>
</feature>
<dbReference type="InterPro" id="IPR001356">
    <property type="entry name" value="HD"/>
</dbReference>